<name>A0A0D3MVH3_9CAUD</name>
<feature type="coiled-coil region" evidence="1">
    <location>
        <begin position="4"/>
        <end position="80"/>
    </location>
</feature>
<dbReference type="Proteomes" id="UP000032689">
    <property type="component" value="Segment"/>
</dbReference>
<organism evidence="2 3">
    <name type="scientific">Staphylococcus phage vB_SepM_ phiIPLA-C1C</name>
    <dbReference type="NCBI Taxonomy" id="1572704"/>
    <lineage>
        <taxon>Viruses</taxon>
        <taxon>Duplodnaviria</taxon>
        <taxon>Heunggongvirae</taxon>
        <taxon>Uroviricota</taxon>
        <taxon>Caudoviricetes</taxon>
        <taxon>Herelleviridae</taxon>
        <taxon>Twortvirinae</taxon>
        <taxon>Sepunavirus</taxon>
        <taxon>Sepunavirus IPLAC1C</taxon>
    </lineage>
</organism>
<reference evidence="2 3" key="1">
    <citation type="journal article" date="2015" name="Appl. Environ. Microbiol.">
        <title>Two Phages, phiIPLA-RODI and phiIPLA-C1C, Lyse Mono- and Dual-Species Staphylococcal Biofilms.</title>
        <authorList>
            <person name="Gutierrez D."/>
            <person name="Vandenheuvel D."/>
            <person name="Martinez B."/>
            <person name="Rodriguez A."/>
            <person name="Lavigne R."/>
            <person name="Garcia P."/>
        </authorList>
    </citation>
    <scope>NUCLEOTIDE SEQUENCE [LARGE SCALE GENOMIC DNA]</scope>
</reference>
<evidence type="ECO:0000256" key="1">
    <source>
        <dbReference type="SAM" id="Coils"/>
    </source>
</evidence>
<protein>
    <submittedName>
        <fullName evidence="2">Uncharacterized protein</fullName>
    </submittedName>
</protein>
<evidence type="ECO:0000313" key="2">
    <source>
        <dbReference type="EMBL" id="AJA42336.1"/>
    </source>
</evidence>
<accession>A0A0D3MVH3</accession>
<proteinExistence type="predicted"/>
<evidence type="ECO:0000313" key="3">
    <source>
        <dbReference type="Proteomes" id="UP000032689"/>
    </source>
</evidence>
<dbReference type="EMBL" id="KP027447">
    <property type="protein sequence ID" value="AJA42336.1"/>
    <property type="molecule type" value="Genomic_DNA"/>
</dbReference>
<dbReference type="RefSeq" id="YP_009214616.1">
    <property type="nucleotide sequence ID" value="NC_028962.1"/>
</dbReference>
<sequence>MKTLNQYEIEYLQSEREQEQQEREEERRQTELLEELKELSRERLEAINESLTYEELTEALSIENASIDEQLEDLETIEDEELEILVREYKGE</sequence>
<keyword evidence="3" id="KW-1185">Reference proteome</keyword>
<dbReference type="KEGG" id="vg:26641033"/>
<keyword evidence="1" id="KW-0175">Coiled coil</keyword>
<dbReference type="GeneID" id="26641033"/>